<dbReference type="Pfam" id="PF00004">
    <property type="entry name" value="AAA"/>
    <property type="match status" value="1"/>
</dbReference>
<evidence type="ECO:0000259" key="1">
    <source>
        <dbReference type="SMART" id="SM00382"/>
    </source>
</evidence>
<dbReference type="Pfam" id="PF23232">
    <property type="entry name" value="AAA_lid_13"/>
    <property type="match status" value="1"/>
</dbReference>
<proteinExistence type="predicted"/>
<dbReference type="InterPro" id="IPR003593">
    <property type="entry name" value="AAA+_ATPase"/>
</dbReference>
<gene>
    <name evidence="2" type="primary">atad3</name>
    <name evidence="2" type="ORF">CTA1_6289</name>
</gene>
<dbReference type="STRING" id="1306861.A0A4U6X804"/>
<dbReference type="InterPro" id="IPR056599">
    <property type="entry name" value="AAA_lid_fung"/>
</dbReference>
<protein>
    <submittedName>
        <fullName evidence="2">ATPase family AAA domain-containing protein 3</fullName>
    </submittedName>
</protein>
<dbReference type="SUPFAM" id="SSF52540">
    <property type="entry name" value="P-loop containing nucleoside triphosphate hydrolases"/>
    <property type="match status" value="1"/>
</dbReference>
<evidence type="ECO:0000313" key="2">
    <source>
        <dbReference type="EMBL" id="TKW51648.1"/>
    </source>
</evidence>
<organism evidence="2 3">
    <name type="scientific">Colletotrichum tanaceti</name>
    <dbReference type="NCBI Taxonomy" id="1306861"/>
    <lineage>
        <taxon>Eukaryota</taxon>
        <taxon>Fungi</taxon>
        <taxon>Dikarya</taxon>
        <taxon>Ascomycota</taxon>
        <taxon>Pezizomycotina</taxon>
        <taxon>Sordariomycetes</taxon>
        <taxon>Hypocreomycetidae</taxon>
        <taxon>Glomerellales</taxon>
        <taxon>Glomerellaceae</taxon>
        <taxon>Colletotrichum</taxon>
        <taxon>Colletotrichum destructivum species complex</taxon>
    </lineage>
</organism>
<dbReference type="PANTHER" id="PTHR46411">
    <property type="entry name" value="FAMILY ATPASE, PUTATIVE-RELATED"/>
    <property type="match status" value="1"/>
</dbReference>
<dbReference type="EMBL" id="PJEX01000291">
    <property type="protein sequence ID" value="TKW51648.1"/>
    <property type="molecule type" value="Genomic_DNA"/>
</dbReference>
<dbReference type="AlphaFoldDB" id="A0A4U6X804"/>
<sequence>MLLAASEKQETYAAVLSPLLEFLKDNYEQAYQEAEDMFHEGYVNALHLDKLFKPNQMVTNCKNPEALEAFGKMQMNKIYFYGWTWQYNGTDLSRSRSFSKMDLVSEGKTKISDLNIHPTEFAQDENTKRLTSRGKKFWDMKGQVYTSYTSSPRFVVDTATFQLMHRVPLAGVHEDPQSYKFGAWPTKVGPRDELPISTIMLLPATTYGFNLHEKKWVHLNIGNLHPVDWNKKAFERLVLEPKTKEMIHALVDVQTAAKKMDDIVTGKGNGLILLLQGSPGTGKTLTAESVAEIAEKPLCRVTCGDIGIDARDVEKYLQTVMYLGKVWDCVLLLDEADVFLEERTMEDLQRSSLVSVIFLRILEYYEGILILTSNRVGTFDEAFKSRIQVAIHYDGLTKKSHRVILRNFFDMIEDSSDEEANMPELERRLDQLAQEEMNGRQIRNALLTSRQLAKHRNERLNWDHLSQVMKTSAAFNKYLKAVRGHSDEQWAPEEMLR</sequence>
<accession>A0A4U6X804</accession>
<name>A0A4U6X804_9PEZI</name>
<dbReference type="GO" id="GO:0016887">
    <property type="term" value="F:ATP hydrolysis activity"/>
    <property type="evidence" value="ECO:0007669"/>
    <property type="project" value="InterPro"/>
</dbReference>
<reference evidence="2 3" key="1">
    <citation type="journal article" date="2019" name="PLoS ONE">
        <title>Comparative genome analysis indicates high evolutionary potential of pathogenicity genes in Colletotrichum tanaceti.</title>
        <authorList>
            <person name="Lelwala R.V."/>
            <person name="Korhonen P.K."/>
            <person name="Young N.D."/>
            <person name="Scott J.B."/>
            <person name="Ades P.A."/>
            <person name="Gasser R.B."/>
            <person name="Taylor P.W.J."/>
        </authorList>
    </citation>
    <scope>NUCLEOTIDE SEQUENCE [LARGE SCALE GENOMIC DNA]</scope>
    <source>
        <strain evidence="2">BRIP57314</strain>
    </source>
</reference>
<dbReference type="Proteomes" id="UP000310108">
    <property type="component" value="Unassembled WGS sequence"/>
</dbReference>
<dbReference type="InterPro" id="IPR027417">
    <property type="entry name" value="P-loop_NTPase"/>
</dbReference>
<comment type="caution">
    <text evidence="2">The sequence shown here is derived from an EMBL/GenBank/DDBJ whole genome shotgun (WGS) entry which is preliminary data.</text>
</comment>
<dbReference type="SMART" id="SM00382">
    <property type="entry name" value="AAA"/>
    <property type="match status" value="1"/>
</dbReference>
<dbReference type="Gene3D" id="3.40.50.300">
    <property type="entry name" value="P-loop containing nucleotide triphosphate hydrolases"/>
    <property type="match status" value="1"/>
</dbReference>
<evidence type="ECO:0000313" key="3">
    <source>
        <dbReference type="Proteomes" id="UP000310108"/>
    </source>
</evidence>
<keyword evidence="3" id="KW-1185">Reference proteome</keyword>
<dbReference type="InterPro" id="IPR003959">
    <property type="entry name" value="ATPase_AAA_core"/>
</dbReference>
<dbReference type="GO" id="GO:0005524">
    <property type="term" value="F:ATP binding"/>
    <property type="evidence" value="ECO:0007669"/>
    <property type="project" value="InterPro"/>
</dbReference>
<feature type="domain" description="AAA+ ATPase" evidence="1">
    <location>
        <begin position="269"/>
        <end position="397"/>
    </location>
</feature>
<dbReference type="PANTHER" id="PTHR46411:SF2">
    <property type="entry name" value="AAA+ ATPASE DOMAIN-CONTAINING PROTEIN"/>
    <property type="match status" value="1"/>
</dbReference>